<dbReference type="AlphaFoldDB" id="A0A956LYT5"/>
<keyword evidence="1" id="KW-1133">Transmembrane helix</keyword>
<gene>
    <name evidence="2" type="ORF">KC729_10080</name>
</gene>
<proteinExistence type="predicted"/>
<comment type="caution">
    <text evidence="2">The sequence shown here is derived from an EMBL/GenBank/DDBJ whole genome shotgun (WGS) entry which is preliminary data.</text>
</comment>
<evidence type="ECO:0000313" key="3">
    <source>
        <dbReference type="Proteomes" id="UP000697710"/>
    </source>
</evidence>
<accession>A0A956LYT5</accession>
<evidence type="ECO:0000313" key="2">
    <source>
        <dbReference type="EMBL" id="MCA9728019.1"/>
    </source>
</evidence>
<dbReference type="EMBL" id="JAGQHR010000283">
    <property type="protein sequence ID" value="MCA9728019.1"/>
    <property type="molecule type" value="Genomic_DNA"/>
</dbReference>
<name>A0A956LYT5_UNCEI</name>
<protein>
    <recommendedName>
        <fullName evidence="4">DUF58 domain-containing protein</fullName>
    </recommendedName>
</protein>
<reference evidence="2" key="2">
    <citation type="journal article" date="2021" name="Microbiome">
        <title>Successional dynamics and alternative stable states in a saline activated sludge microbial community over 9 years.</title>
        <authorList>
            <person name="Wang Y."/>
            <person name="Ye J."/>
            <person name="Ju F."/>
            <person name="Liu L."/>
            <person name="Boyd J.A."/>
            <person name="Deng Y."/>
            <person name="Parks D.H."/>
            <person name="Jiang X."/>
            <person name="Yin X."/>
            <person name="Woodcroft B.J."/>
            <person name="Tyson G.W."/>
            <person name="Hugenholtz P."/>
            <person name="Polz M.F."/>
            <person name="Zhang T."/>
        </authorList>
    </citation>
    <scope>NUCLEOTIDE SEQUENCE</scope>
    <source>
        <strain evidence="2">HKST-UBA01</strain>
    </source>
</reference>
<feature type="transmembrane region" description="Helical" evidence="1">
    <location>
        <begin position="35"/>
        <end position="54"/>
    </location>
</feature>
<sequence length="158" mass="17063">MSTRFHPTTRALVVAGSGFLIALAAVLISPQLAPIWMAFWFSLALALGIDLVFLGSSKTLHAEIELPRTLAIGTVHHVPLHVTRRVQRTFVADAVLSVSGHLDRLPPQRLEVAGGEGTTTFPFRAHLRGPVRAETISLRYPGPLGLLRCTVELGSDAE</sequence>
<organism evidence="2 3">
    <name type="scientific">Eiseniibacteriota bacterium</name>
    <dbReference type="NCBI Taxonomy" id="2212470"/>
    <lineage>
        <taxon>Bacteria</taxon>
        <taxon>Candidatus Eiseniibacteriota</taxon>
    </lineage>
</organism>
<feature type="non-terminal residue" evidence="2">
    <location>
        <position position="158"/>
    </location>
</feature>
<dbReference type="Proteomes" id="UP000697710">
    <property type="component" value="Unassembled WGS sequence"/>
</dbReference>
<keyword evidence="1" id="KW-0472">Membrane</keyword>
<feature type="transmembrane region" description="Helical" evidence="1">
    <location>
        <begin position="12"/>
        <end position="29"/>
    </location>
</feature>
<evidence type="ECO:0000256" key="1">
    <source>
        <dbReference type="SAM" id="Phobius"/>
    </source>
</evidence>
<keyword evidence="1" id="KW-0812">Transmembrane</keyword>
<evidence type="ECO:0008006" key="4">
    <source>
        <dbReference type="Google" id="ProtNLM"/>
    </source>
</evidence>
<reference evidence="2" key="1">
    <citation type="submission" date="2020-04" db="EMBL/GenBank/DDBJ databases">
        <authorList>
            <person name="Zhang T."/>
        </authorList>
    </citation>
    <scope>NUCLEOTIDE SEQUENCE</scope>
    <source>
        <strain evidence="2">HKST-UBA01</strain>
    </source>
</reference>